<sequence length="315" mass="35673">MPMLKHITAPRLSTLQRFFMTTSQRDALGCYAWNQAIGAGMLPILGDFEVALRNALHRALSQYFGAVDSFGWMMPRPNPAHAINPAAPALLPPIHKLTPKSRDDVVSAMEKVKAKKPMAYMVSPDDVVAALPFGFWEVLIGGLAHHSQPRGLQSAILASVFPHAPDIAAIAYGSQVFKKRVVDLLKRIRDVRNRIGHHDALWSTPEFNHFGVLGHIPRRPRHTINSLRRFVDNISWFAGWIDPDITTYLHNSDHWWSLQVLLDRRALAIYRHSGGVAGTYRSILDAAELPVARLTLRRKPWSRQPERACRDRYFY</sequence>
<proteinExistence type="predicted"/>
<reference evidence="1 2" key="1">
    <citation type="journal article" date="2012" name="J. Bacteriol.">
        <title>Genome sequence of the pathogenic Herbaspirillum seropedicae strain Os34, isolated from rice roots.</title>
        <authorList>
            <person name="Ye W."/>
            <person name="Ye S."/>
            <person name="Liu J."/>
            <person name="Chang S."/>
            <person name="Chen M."/>
            <person name="Zhu B."/>
            <person name="Guo L."/>
            <person name="An Q."/>
        </authorList>
    </citation>
    <scope>NUCLEOTIDE SEQUENCE [LARGE SCALE GENOMIC DNA]</scope>
    <source>
        <strain evidence="1 2">Os34</strain>
    </source>
</reference>
<evidence type="ECO:0000313" key="1">
    <source>
        <dbReference type="EMBL" id="QJQ03144.1"/>
    </source>
</evidence>
<dbReference type="Pfam" id="PF07751">
    <property type="entry name" value="Abi_2"/>
    <property type="match status" value="1"/>
</dbReference>
<name>A0A6M3ZWY0_9BURK</name>
<evidence type="ECO:0000313" key="2">
    <source>
        <dbReference type="Proteomes" id="UP000501648"/>
    </source>
</evidence>
<evidence type="ECO:0008006" key="3">
    <source>
        <dbReference type="Google" id="ProtNLM"/>
    </source>
</evidence>
<accession>A0A6M3ZWY0</accession>
<dbReference type="EMBL" id="CP008956">
    <property type="protein sequence ID" value="QJQ03144.1"/>
    <property type="molecule type" value="Genomic_DNA"/>
</dbReference>
<dbReference type="AlphaFoldDB" id="A0A6M3ZWY0"/>
<dbReference type="Proteomes" id="UP000501648">
    <property type="component" value="Chromosome"/>
</dbReference>
<gene>
    <name evidence="1" type="ORF">C798_23795</name>
</gene>
<organism evidence="1 2">
    <name type="scientific">Herbaspirillum rubrisubalbicans Os34</name>
    <dbReference type="NCBI Taxonomy" id="1235827"/>
    <lineage>
        <taxon>Bacteria</taxon>
        <taxon>Pseudomonadati</taxon>
        <taxon>Pseudomonadota</taxon>
        <taxon>Betaproteobacteria</taxon>
        <taxon>Burkholderiales</taxon>
        <taxon>Oxalobacteraceae</taxon>
        <taxon>Herbaspirillum</taxon>
    </lineage>
</organism>
<dbReference type="InterPro" id="IPR011664">
    <property type="entry name" value="Abi_system_AbiD/AbiF-like"/>
</dbReference>
<protein>
    <recommendedName>
        <fullName evidence="3">Abi-like protein</fullName>
    </recommendedName>
</protein>